<dbReference type="Proteomes" id="UP000244722">
    <property type="component" value="Unassembled WGS sequence"/>
</dbReference>
<gene>
    <name evidence="6" type="ORF">B9Z19DRAFT_1190179</name>
</gene>
<dbReference type="GO" id="GO:0033617">
    <property type="term" value="P:mitochondrial respiratory chain complex IV assembly"/>
    <property type="evidence" value="ECO:0007669"/>
    <property type="project" value="TreeGrafter"/>
</dbReference>
<feature type="transmembrane region" description="Helical" evidence="5">
    <location>
        <begin position="276"/>
        <end position="295"/>
    </location>
</feature>
<dbReference type="Pfam" id="PF02104">
    <property type="entry name" value="SURF1"/>
    <property type="match status" value="1"/>
</dbReference>
<comment type="caution">
    <text evidence="5">Lacks conserved residue(s) required for the propagation of feature annotation.</text>
</comment>
<dbReference type="PANTHER" id="PTHR23427">
    <property type="entry name" value="SURFEIT LOCUS PROTEIN"/>
    <property type="match status" value="1"/>
</dbReference>
<proteinExistence type="inferred from homology"/>
<comment type="subcellular location">
    <subcellularLocation>
        <location evidence="1">Membrane</location>
    </subcellularLocation>
    <subcellularLocation>
        <location evidence="5">Mitochondrion inner membrane</location>
        <topology evidence="5">Multi-pass membrane protein</topology>
    </subcellularLocation>
</comment>
<dbReference type="AlphaFoldDB" id="A0A2T7A4U3"/>
<dbReference type="EMBL" id="NESQ01000023">
    <property type="protein sequence ID" value="PUU82685.1"/>
    <property type="molecule type" value="Genomic_DNA"/>
</dbReference>
<comment type="caution">
    <text evidence="6">The sequence shown here is derived from an EMBL/GenBank/DDBJ whole genome shotgun (WGS) entry which is preliminary data.</text>
</comment>
<keyword evidence="4 5" id="KW-0472">Membrane</keyword>
<evidence type="ECO:0000256" key="2">
    <source>
        <dbReference type="ARBA" id="ARBA00022692"/>
    </source>
</evidence>
<dbReference type="STRING" id="42251.A0A2T7A4U3"/>
<dbReference type="PROSITE" id="PS50895">
    <property type="entry name" value="SURF1"/>
    <property type="match status" value="1"/>
</dbReference>
<evidence type="ECO:0000256" key="1">
    <source>
        <dbReference type="ARBA" id="ARBA00004370"/>
    </source>
</evidence>
<keyword evidence="7" id="KW-1185">Reference proteome</keyword>
<dbReference type="InterPro" id="IPR045214">
    <property type="entry name" value="Surf1/Surf4"/>
</dbReference>
<accession>A0A2T7A4U3</accession>
<evidence type="ECO:0000313" key="7">
    <source>
        <dbReference type="Proteomes" id="UP000244722"/>
    </source>
</evidence>
<reference evidence="6 7" key="1">
    <citation type="submission" date="2017-04" db="EMBL/GenBank/DDBJ databases">
        <title>Draft genome sequence of Tuber borchii Vittad., a whitish edible truffle.</title>
        <authorList>
            <consortium name="DOE Joint Genome Institute"/>
            <person name="Murat C."/>
            <person name="Kuo A."/>
            <person name="Barry K.W."/>
            <person name="Clum A."/>
            <person name="Dockter R.B."/>
            <person name="Fauchery L."/>
            <person name="Iotti M."/>
            <person name="Kohler A."/>
            <person name="Labutti K."/>
            <person name="Lindquist E.A."/>
            <person name="Lipzen A."/>
            <person name="Ohm R.A."/>
            <person name="Wang M."/>
            <person name="Grigoriev I.V."/>
            <person name="Zambonelli A."/>
            <person name="Martin F.M."/>
        </authorList>
    </citation>
    <scope>NUCLEOTIDE SEQUENCE [LARGE SCALE GENOMIC DNA]</scope>
    <source>
        <strain evidence="6 7">Tbo3840</strain>
    </source>
</reference>
<dbReference type="OrthoDB" id="10040024at2759"/>
<keyword evidence="3 5" id="KW-1133">Transmembrane helix</keyword>
<keyword evidence="5" id="KW-0496">Mitochondrion</keyword>
<organism evidence="6 7">
    <name type="scientific">Tuber borchii</name>
    <name type="common">White truffle</name>
    <dbReference type="NCBI Taxonomy" id="42251"/>
    <lineage>
        <taxon>Eukaryota</taxon>
        <taxon>Fungi</taxon>
        <taxon>Dikarya</taxon>
        <taxon>Ascomycota</taxon>
        <taxon>Pezizomycotina</taxon>
        <taxon>Pezizomycetes</taxon>
        <taxon>Pezizales</taxon>
        <taxon>Tuberaceae</taxon>
        <taxon>Tuber</taxon>
    </lineage>
</organism>
<evidence type="ECO:0000256" key="4">
    <source>
        <dbReference type="ARBA" id="ARBA00023136"/>
    </source>
</evidence>
<keyword evidence="5" id="KW-0999">Mitochondrion inner membrane</keyword>
<keyword evidence="2 5" id="KW-0812">Transmembrane</keyword>
<comment type="similarity">
    <text evidence="5">Belongs to the SURF1 family.</text>
</comment>
<dbReference type="GO" id="GO:0005743">
    <property type="term" value="C:mitochondrial inner membrane"/>
    <property type="evidence" value="ECO:0007669"/>
    <property type="project" value="UniProtKB-SubCell"/>
</dbReference>
<dbReference type="InterPro" id="IPR002994">
    <property type="entry name" value="Surf1/Shy1"/>
</dbReference>
<name>A0A2T7A4U3_TUBBO</name>
<comment type="function">
    <text evidence="5">Probably involved in the biogenesis of the COX complex.</text>
</comment>
<dbReference type="PANTHER" id="PTHR23427:SF2">
    <property type="entry name" value="SURFEIT LOCUS PROTEIN 1"/>
    <property type="match status" value="1"/>
</dbReference>
<dbReference type="CDD" id="cd06662">
    <property type="entry name" value="SURF1"/>
    <property type="match status" value="1"/>
</dbReference>
<evidence type="ECO:0000313" key="6">
    <source>
        <dbReference type="EMBL" id="PUU82685.1"/>
    </source>
</evidence>
<evidence type="ECO:0000256" key="3">
    <source>
        <dbReference type="ARBA" id="ARBA00022989"/>
    </source>
</evidence>
<protein>
    <recommendedName>
        <fullName evidence="5">SURF1-like protein</fullName>
    </recommendedName>
</protein>
<sequence>MRPLLLLRQFPLSHTHTPLPRQLSKPPLPHHFPFRRSAHHPADNPDFVSIIDQPPTLVRAGRKKHGPGLLLLAAIPITAFALGTWQVQRLNWKTDLINAYTSRLLSPPLPLPPKVDVEQIPSFDYRRVLATGRFRHDQEMLIGPRIHEGQNGYQVVTPLERAGGGTKVLVNRGWIAKEKRLHRDRDPAGLPAGEVMVEGLLRSPWKKNMFTPDNVPEKGEFYFPDVEGMAGLVGAQPVWIEETVEPDFVVAMGNIEKGVPIARAAEVNLRNNHMQYIVTWYGLALATSIMFYVLVRRPPPDIVKRVRHSTDWS</sequence>
<evidence type="ECO:0000256" key="5">
    <source>
        <dbReference type="RuleBase" id="RU363076"/>
    </source>
</evidence>